<accession>A0A811L424</accession>
<evidence type="ECO:0000256" key="5">
    <source>
        <dbReference type="ARBA" id="ARBA00022729"/>
    </source>
</evidence>
<keyword evidence="13" id="KW-1185">Reference proteome</keyword>
<keyword evidence="5 10" id="KW-0732">Signal</keyword>
<dbReference type="GO" id="GO:0042302">
    <property type="term" value="F:structural constituent of cuticle"/>
    <property type="evidence" value="ECO:0007669"/>
    <property type="project" value="UniProtKB-KW"/>
</dbReference>
<dbReference type="OrthoDB" id="6139674at2759"/>
<feature type="transmembrane region" description="Helical" evidence="9">
    <location>
        <begin position="736"/>
        <end position="756"/>
    </location>
</feature>
<evidence type="ECO:0000256" key="3">
    <source>
        <dbReference type="ARBA" id="ARBA00022475"/>
    </source>
</evidence>
<organism evidence="12 13">
    <name type="scientific">Bursaphelenchus okinawaensis</name>
    <dbReference type="NCBI Taxonomy" id="465554"/>
    <lineage>
        <taxon>Eukaryota</taxon>
        <taxon>Metazoa</taxon>
        <taxon>Ecdysozoa</taxon>
        <taxon>Nematoda</taxon>
        <taxon>Chromadorea</taxon>
        <taxon>Rhabditida</taxon>
        <taxon>Tylenchina</taxon>
        <taxon>Tylenchomorpha</taxon>
        <taxon>Aphelenchoidea</taxon>
        <taxon>Aphelenchoididae</taxon>
        <taxon>Bursaphelenchus</taxon>
    </lineage>
</organism>
<evidence type="ECO:0000313" key="12">
    <source>
        <dbReference type="EMBL" id="CAD5222855.1"/>
    </source>
</evidence>
<evidence type="ECO:0000256" key="2">
    <source>
        <dbReference type="ARBA" id="ARBA00022460"/>
    </source>
</evidence>
<dbReference type="EMBL" id="CAJFDH010000005">
    <property type="protein sequence ID" value="CAD5222855.1"/>
    <property type="molecule type" value="Genomic_DNA"/>
</dbReference>
<dbReference type="AlphaFoldDB" id="A0A811L424"/>
<evidence type="ECO:0000256" key="6">
    <source>
        <dbReference type="ARBA" id="ARBA00022989"/>
    </source>
</evidence>
<sequence length="776" mass="87280">MLLIFLLILWLWNVGGALNQTGKIVGSGSAISHTRIRCLENSIGIELDNIEGWDGRIYARKNGNDPNCVKHYSEFEKRITLDIPFNFLPCGIKSKRMQHPRSGLEYTLTVIVSKDHTHMTEDDQMFTLSCRYYSNYKDVGTVMEVSTYARNYLVGGQSGPSCEYSLRYGSLNGPPAQNAKIGDKVFHEWKCADSSFAFKVYDCFVHDGADKKYKLIDEEGCSKDKTIIPDLTYDPSLNFAFAASRVFKFAESTKMFFNCLLYMCPKSDPACQQAVPPRCSSRSKRSAVQTLFTVNSTLSAPKNEEFEEDELSVNKVFDIPNGHPVYDDQRYYQELHSTIGGNTGINFYAGHGTGNEYRRGHGTYFGSRPGTESNYRPGAESNDRIATSLSSSLNGMPNRLNILDRIRLGTDGTSTMDDMGQDGTMNIERSTMPNTVIGGGSYSQNDTNTVLNNIKSTSMGHQAMNNIKDSLVVHQGGYQRNADNVNDRYKSGYNAQDSHSTHIDEGTGQKLDRTVENAQRYQHIIHDGQYQTTMDNVGKFEGMKLDNDKTYQPVDEKDFREHNLFMTAAKSDNFGSNNENLGQSHGEYQQKVKETEKSDLPDVIGRDQHQEANHNVVYDPENTVNNNLESTVPPSSPEDNYNLNHDQVHGVVVPPSHQIEKDELEKLIQQHHDLFHHNEGISLGSNVQSNDESLQQLQNDDTVKADEFTMASFVYPHIESKDEKPCNRLKEQFKKVVMALIIGNLVSLTISILLLARFCTRRHSASMNVQLRGYGV</sequence>
<keyword evidence="4 9" id="KW-0812">Transmembrane</keyword>
<dbReference type="Gene3D" id="2.60.40.4100">
    <property type="entry name" value="Zona pellucida, ZP-C domain"/>
    <property type="match status" value="1"/>
</dbReference>
<dbReference type="Proteomes" id="UP000783686">
    <property type="component" value="Unassembled WGS sequence"/>
</dbReference>
<dbReference type="GO" id="GO:0005886">
    <property type="term" value="C:plasma membrane"/>
    <property type="evidence" value="ECO:0007669"/>
    <property type="project" value="UniProtKB-SubCell"/>
</dbReference>
<evidence type="ECO:0000313" key="13">
    <source>
        <dbReference type="Proteomes" id="UP000614601"/>
    </source>
</evidence>
<dbReference type="PANTHER" id="PTHR22907">
    <property type="entry name" value="GH04558P"/>
    <property type="match status" value="1"/>
</dbReference>
<dbReference type="Pfam" id="PF25057">
    <property type="entry name" value="CUT_N"/>
    <property type="match status" value="1"/>
</dbReference>
<dbReference type="PANTHER" id="PTHR22907:SF59">
    <property type="entry name" value="CUTICLIN-LIKE PROTEIN 19"/>
    <property type="match status" value="1"/>
</dbReference>
<feature type="chain" id="PRO_5035681864" description="ZP domain-containing protein" evidence="10">
    <location>
        <begin position="18"/>
        <end position="776"/>
    </location>
</feature>
<gene>
    <name evidence="12" type="ORF">BOKJ2_LOCUS9852</name>
</gene>
<evidence type="ECO:0000256" key="1">
    <source>
        <dbReference type="ARBA" id="ARBA00004251"/>
    </source>
</evidence>
<comment type="subcellular location">
    <subcellularLocation>
        <location evidence="1">Cell membrane</location>
        <topology evidence="1">Single-pass type I membrane protein</topology>
    </subcellularLocation>
</comment>
<keyword evidence="6 9" id="KW-1133">Transmembrane helix</keyword>
<dbReference type="Pfam" id="PF25301">
    <property type="entry name" value="CUT_C"/>
    <property type="match status" value="1"/>
</dbReference>
<feature type="domain" description="ZP" evidence="11">
    <location>
        <begin position="37"/>
        <end position="278"/>
    </location>
</feature>
<evidence type="ECO:0000256" key="8">
    <source>
        <dbReference type="SAM" id="MobiDB-lite"/>
    </source>
</evidence>
<dbReference type="Proteomes" id="UP000614601">
    <property type="component" value="Unassembled WGS sequence"/>
</dbReference>
<keyword evidence="2" id="KW-0193">Cuticle</keyword>
<protein>
    <recommendedName>
        <fullName evidence="11">ZP domain-containing protein</fullName>
    </recommendedName>
</protein>
<evidence type="ECO:0000256" key="4">
    <source>
        <dbReference type="ARBA" id="ARBA00022692"/>
    </source>
</evidence>
<dbReference type="InterPro" id="IPR001507">
    <property type="entry name" value="ZP_dom"/>
</dbReference>
<dbReference type="InterPro" id="IPR042235">
    <property type="entry name" value="ZP-C_dom"/>
</dbReference>
<feature type="region of interest" description="Disordered" evidence="8">
    <location>
        <begin position="360"/>
        <end position="381"/>
    </location>
</feature>
<evidence type="ECO:0000256" key="7">
    <source>
        <dbReference type="ARBA" id="ARBA00023136"/>
    </source>
</evidence>
<reference evidence="12" key="1">
    <citation type="submission" date="2020-09" db="EMBL/GenBank/DDBJ databases">
        <authorList>
            <person name="Kikuchi T."/>
        </authorList>
    </citation>
    <scope>NUCLEOTIDE SEQUENCE</scope>
    <source>
        <strain evidence="12">SH1</strain>
    </source>
</reference>
<evidence type="ECO:0000259" key="11">
    <source>
        <dbReference type="PROSITE" id="PS51034"/>
    </source>
</evidence>
<keyword evidence="7 9" id="KW-0472">Membrane</keyword>
<dbReference type="InterPro" id="IPR051962">
    <property type="entry name" value="Cuticlin"/>
</dbReference>
<keyword evidence="3" id="KW-1003">Cell membrane</keyword>
<dbReference type="InterPro" id="IPR057475">
    <property type="entry name" value="CUT_C"/>
</dbReference>
<dbReference type="EMBL" id="CAJFCW020000005">
    <property type="protein sequence ID" value="CAG9116912.1"/>
    <property type="molecule type" value="Genomic_DNA"/>
</dbReference>
<comment type="caution">
    <text evidence="12">The sequence shown here is derived from an EMBL/GenBank/DDBJ whole genome shotgun (WGS) entry which is preliminary data.</text>
</comment>
<dbReference type="PROSITE" id="PS51034">
    <property type="entry name" value="ZP_2"/>
    <property type="match status" value="1"/>
</dbReference>
<dbReference type="InterPro" id="IPR056953">
    <property type="entry name" value="CUT_N"/>
</dbReference>
<dbReference type="SMART" id="SM00241">
    <property type="entry name" value="ZP"/>
    <property type="match status" value="1"/>
</dbReference>
<evidence type="ECO:0000256" key="9">
    <source>
        <dbReference type="SAM" id="Phobius"/>
    </source>
</evidence>
<name>A0A811L424_9BILA</name>
<evidence type="ECO:0000256" key="10">
    <source>
        <dbReference type="SAM" id="SignalP"/>
    </source>
</evidence>
<feature type="signal peptide" evidence="10">
    <location>
        <begin position="1"/>
        <end position="17"/>
    </location>
</feature>
<proteinExistence type="predicted"/>